<reference evidence="2" key="1">
    <citation type="submission" date="2021-02" db="EMBL/GenBank/DDBJ databases">
        <authorList>
            <person name="Dougan E. K."/>
            <person name="Rhodes N."/>
            <person name="Thang M."/>
            <person name="Chan C."/>
        </authorList>
    </citation>
    <scope>NUCLEOTIDE SEQUENCE</scope>
</reference>
<comment type="caution">
    <text evidence="2">The sequence shown here is derived from an EMBL/GenBank/DDBJ whole genome shotgun (WGS) entry which is preliminary data.</text>
</comment>
<protein>
    <submittedName>
        <fullName evidence="2">Uncharacterized protein</fullName>
    </submittedName>
</protein>
<feature type="compositionally biased region" description="Low complexity" evidence="1">
    <location>
        <begin position="89"/>
        <end position="101"/>
    </location>
</feature>
<feature type="region of interest" description="Disordered" evidence="1">
    <location>
        <begin position="586"/>
        <end position="605"/>
    </location>
</feature>
<feature type="region of interest" description="Disordered" evidence="1">
    <location>
        <begin position="70"/>
        <end position="128"/>
    </location>
</feature>
<accession>A0A813AV47</accession>
<feature type="compositionally biased region" description="Polar residues" evidence="1">
    <location>
        <begin position="469"/>
        <end position="480"/>
    </location>
</feature>
<feature type="region of interest" description="Disordered" evidence="1">
    <location>
        <begin position="455"/>
        <end position="492"/>
    </location>
</feature>
<dbReference type="EMBL" id="CAJNJA010063474">
    <property type="protein sequence ID" value="CAE7879540.1"/>
    <property type="molecule type" value="Genomic_DNA"/>
</dbReference>
<name>A0A813AV47_9DINO</name>
<evidence type="ECO:0000256" key="1">
    <source>
        <dbReference type="SAM" id="MobiDB-lite"/>
    </source>
</evidence>
<organism evidence="2 3">
    <name type="scientific">Symbiodinium necroappetens</name>
    <dbReference type="NCBI Taxonomy" id="1628268"/>
    <lineage>
        <taxon>Eukaryota</taxon>
        <taxon>Sar</taxon>
        <taxon>Alveolata</taxon>
        <taxon>Dinophyceae</taxon>
        <taxon>Suessiales</taxon>
        <taxon>Symbiodiniaceae</taxon>
        <taxon>Symbiodinium</taxon>
    </lineage>
</organism>
<feature type="compositionally biased region" description="Polar residues" evidence="1">
    <location>
        <begin position="586"/>
        <end position="603"/>
    </location>
</feature>
<dbReference type="AlphaFoldDB" id="A0A813AV47"/>
<keyword evidence="3" id="KW-1185">Reference proteome</keyword>
<proteinExistence type="predicted"/>
<evidence type="ECO:0000313" key="2">
    <source>
        <dbReference type="EMBL" id="CAE7879540.1"/>
    </source>
</evidence>
<sequence>MSFKFNIHNIPLLATVPSGWLDDQESLRSSTKPELQVRGLLLGLGTNASTAKGRVAAFFGERFAPVRSTMTETPQKTRQVAADVEKDPGAAAAAVPAPAEGSDPEWTPSERSEVRDEEDSEVATPECSLSPGESLIVAHLSWRAAATALQHSLDVASVYIASAMGGDTPLRWDEIHACDLEKLEDRLDDVLRGLLRGLEACDLRLNRLSVELDCLDDGEAEGLFGSEGKLKEDLEEIQAVRAEVAEFAKRSRHWEASASRALGHIVGIEAISDFVGEAVPSLDDFVAHCGDFAARRRAAVARAKAAIEVADASERATAVAMLQDALSPSSRVDFPRVTEICQRVADRPDEAAPSAAVLWAAMSSSSDSDSESPKKQLKALTIAHELLYDDRVLSAFAALETAPLRGLEALPPGSVLGKPAEEAVRMLAAEVRRRVEEKQDTVARSSRRRATWSFPSLSRGRSLGAAESSPRQPRLQSSKSAPLEAPPEPDLEGPEALLRQLRRWGSWYHIRGDQERQILGELRQRFLSLLNNLARVAEELDCLDDGSSGIDLRAVVAQLQPFLLSGSDLQARACAWCQALEASQQRAGPSSPVATSPLSSGSSVDVEVPTLEPEHLADFLEEALAAFASLSRRLRGCAALRREVVEQAKARIEAGPIDGFEVLPKGDGSGWS</sequence>
<dbReference type="Proteomes" id="UP000601435">
    <property type="component" value="Unassembled WGS sequence"/>
</dbReference>
<dbReference type="OrthoDB" id="10343686at2759"/>
<gene>
    <name evidence="2" type="ORF">SNEC2469_LOCUS28818</name>
</gene>
<evidence type="ECO:0000313" key="3">
    <source>
        <dbReference type="Proteomes" id="UP000601435"/>
    </source>
</evidence>